<dbReference type="AlphaFoldDB" id="A0A0V1BAH2"/>
<dbReference type="OrthoDB" id="5920680at2759"/>
<protein>
    <submittedName>
        <fullName evidence="3">Uncharacterized protein</fullName>
    </submittedName>
</protein>
<keyword evidence="4" id="KW-1185">Reference proteome</keyword>
<gene>
    <name evidence="3" type="ORF">T01_12283</name>
</gene>
<proteinExistence type="predicted"/>
<name>A0A0V1BAH2_TRISP</name>
<feature type="region of interest" description="Disordered" evidence="2">
    <location>
        <begin position="77"/>
        <end position="103"/>
    </location>
</feature>
<accession>A0A0V1BAH2</accession>
<feature type="coiled-coil region" evidence="1">
    <location>
        <begin position="140"/>
        <end position="167"/>
    </location>
</feature>
<sequence>MKNYVPLAPPTVRGTTCRLRRTRSGALQCRWLEGAEFSSPFNWRKDKQFEWCTVKVEKNSDPSSLRCSIFVKLPSGRGEHDQMENRERSTSCSRSGVVGQGSLDHHVGRGGKFPILTNGSRISIAPMIDWSAACAAAGCSVEQEDEEEEEEAEVENFQDVEAEAEREELKRFLKRQQTVDDGRIANYDAVRVDKSDRHHHFETNDKRATKYSIVVEYVDSK</sequence>
<evidence type="ECO:0000256" key="2">
    <source>
        <dbReference type="SAM" id="MobiDB-lite"/>
    </source>
</evidence>
<evidence type="ECO:0000313" key="3">
    <source>
        <dbReference type="EMBL" id="KRY34010.1"/>
    </source>
</evidence>
<evidence type="ECO:0000313" key="4">
    <source>
        <dbReference type="Proteomes" id="UP000054776"/>
    </source>
</evidence>
<comment type="caution">
    <text evidence="3">The sequence shown here is derived from an EMBL/GenBank/DDBJ whole genome shotgun (WGS) entry which is preliminary data.</text>
</comment>
<keyword evidence="1" id="KW-0175">Coiled coil</keyword>
<reference evidence="3 4" key="1">
    <citation type="submission" date="2015-01" db="EMBL/GenBank/DDBJ databases">
        <title>Evolution of Trichinella species and genotypes.</title>
        <authorList>
            <person name="Korhonen P.K."/>
            <person name="Edoardo P."/>
            <person name="Giuseppe L.R."/>
            <person name="Gasser R.B."/>
        </authorList>
    </citation>
    <scope>NUCLEOTIDE SEQUENCE [LARGE SCALE GENOMIC DNA]</scope>
    <source>
        <strain evidence="3">ISS3</strain>
    </source>
</reference>
<dbReference type="InParanoid" id="A0A0V1BAH2"/>
<evidence type="ECO:0000256" key="1">
    <source>
        <dbReference type="SAM" id="Coils"/>
    </source>
</evidence>
<organism evidence="3 4">
    <name type="scientific">Trichinella spiralis</name>
    <name type="common">Trichina worm</name>
    <dbReference type="NCBI Taxonomy" id="6334"/>
    <lineage>
        <taxon>Eukaryota</taxon>
        <taxon>Metazoa</taxon>
        <taxon>Ecdysozoa</taxon>
        <taxon>Nematoda</taxon>
        <taxon>Enoplea</taxon>
        <taxon>Dorylaimia</taxon>
        <taxon>Trichinellida</taxon>
        <taxon>Trichinellidae</taxon>
        <taxon>Trichinella</taxon>
    </lineage>
</organism>
<feature type="compositionally biased region" description="Basic and acidic residues" evidence="2">
    <location>
        <begin position="77"/>
        <end position="89"/>
    </location>
</feature>
<dbReference type="Proteomes" id="UP000054776">
    <property type="component" value="Unassembled WGS sequence"/>
</dbReference>
<dbReference type="EMBL" id="JYDH01000073">
    <property type="protein sequence ID" value="KRY34010.1"/>
    <property type="molecule type" value="Genomic_DNA"/>
</dbReference>